<dbReference type="KEGG" id="hbv:ABIV_2071"/>
<protein>
    <submittedName>
        <fullName evidence="2">Uncharacterized protein</fullName>
    </submittedName>
</protein>
<reference evidence="2 4" key="1">
    <citation type="submission" date="2017-10" db="EMBL/GenBank/DDBJ databases">
        <title>Genomics of the genus Arcobacter.</title>
        <authorList>
            <person name="Perez-Cataluna A."/>
            <person name="Figueras M.J."/>
        </authorList>
    </citation>
    <scope>NUCLEOTIDE SEQUENCE [LARGE SCALE GENOMIC DNA]</scope>
    <source>
        <strain evidence="2 4">CECT 7835</strain>
    </source>
</reference>
<dbReference type="Proteomes" id="UP000289193">
    <property type="component" value="Unassembled WGS sequence"/>
</dbReference>
<proteinExistence type="predicted"/>
<name>A0AAX2A5D9_9BACT</name>
<sequence>MFNDSQIQQLSKAIDQQRVKTKGREATLLVPPLWALNATLQLGHTIMTWDPDWVIYKNLFGSKIEVKYFGKDA</sequence>
<dbReference type="AlphaFoldDB" id="A0AAX2A5D9"/>
<gene>
    <name evidence="1" type="ORF">ABIV_2071</name>
    <name evidence="2" type="ORF">CRV05_11220</name>
</gene>
<dbReference type="EMBL" id="CP031217">
    <property type="protein sequence ID" value="AXH13046.1"/>
    <property type="molecule type" value="Genomic_DNA"/>
</dbReference>
<dbReference type="EMBL" id="PDKM01000007">
    <property type="protein sequence ID" value="RXK09150.1"/>
    <property type="molecule type" value="Genomic_DNA"/>
</dbReference>
<evidence type="ECO:0000313" key="4">
    <source>
        <dbReference type="Proteomes" id="UP000289193"/>
    </source>
</evidence>
<dbReference type="RefSeq" id="WP_114839848.1">
    <property type="nucleotide sequence ID" value="NZ_CP031217.1"/>
</dbReference>
<evidence type="ECO:0000313" key="1">
    <source>
        <dbReference type="EMBL" id="AXH13046.1"/>
    </source>
</evidence>
<dbReference type="Proteomes" id="UP000253850">
    <property type="component" value="Chromosome"/>
</dbReference>
<reference evidence="1 3" key="2">
    <citation type="submission" date="2018-07" db="EMBL/GenBank/DDBJ databases">
        <title>Complete genome of the Arcobacter bivalviorum type strain LMG 26154.</title>
        <authorList>
            <person name="Miller W.G."/>
            <person name="Yee E."/>
            <person name="Bono J.L."/>
        </authorList>
    </citation>
    <scope>NUCLEOTIDE SEQUENCE [LARGE SCALE GENOMIC DNA]</scope>
    <source>
        <strain evidence="1 3">LMG 26154</strain>
    </source>
</reference>
<evidence type="ECO:0000313" key="2">
    <source>
        <dbReference type="EMBL" id="RXK09150.1"/>
    </source>
</evidence>
<keyword evidence="4" id="KW-1185">Reference proteome</keyword>
<accession>A0AAX2A5D9</accession>
<evidence type="ECO:0000313" key="3">
    <source>
        <dbReference type="Proteomes" id="UP000253850"/>
    </source>
</evidence>
<organism evidence="2 4">
    <name type="scientific">Halarcobacter bivalviorum</name>
    <dbReference type="NCBI Taxonomy" id="663364"/>
    <lineage>
        <taxon>Bacteria</taxon>
        <taxon>Pseudomonadati</taxon>
        <taxon>Campylobacterota</taxon>
        <taxon>Epsilonproteobacteria</taxon>
        <taxon>Campylobacterales</taxon>
        <taxon>Arcobacteraceae</taxon>
        <taxon>Halarcobacter</taxon>
    </lineage>
</organism>